<evidence type="ECO:0000313" key="4">
    <source>
        <dbReference type="Proteomes" id="UP000054266"/>
    </source>
</evidence>
<dbReference type="InterPro" id="IPR025187">
    <property type="entry name" value="DUF4112"/>
</dbReference>
<organism evidence="3 4">
    <name type="scientific">Phialophora macrospora</name>
    <dbReference type="NCBI Taxonomy" id="1851006"/>
    <lineage>
        <taxon>Eukaryota</taxon>
        <taxon>Fungi</taxon>
        <taxon>Dikarya</taxon>
        <taxon>Ascomycota</taxon>
        <taxon>Pezizomycotina</taxon>
        <taxon>Eurotiomycetes</taxon>
        <taxon>Chaetothyriomycetidae</taxon>
        <taxon>Chaetothyriales</taxon>
        <taxon>Herpotrichiellaceae</taxon>
        <taxon>Phialophora</taxon>
    </lineage>
</organism>
<feature type="transmembrane region" description="Helical" evidence="2">
    <location>
        <begin position="75"/>
        <end position="97"/>
    </location>
</feature>
<evidence type="ECO:0008006" key="5">
    <source>
        <dbReference type="Google" id="ProtNLM"/>
    </source>
</evidence>
<feature type="region of interest" description="Disordered" evidence="1">
    <location>
        <begin position="172"/>
        <end position="242"/>
    </location>
</feature>
<dbReference type="PANTHER" id="PTHR35519">
    <property type="entry name" value="MEMBRANE PROTEINS"/>
    <property type="match status" value="1"/>
</dbReference>
<dbReference type="PANTHER" id="PTHR35519:SF2">
    <property type="entry name" value="PH DOMAIN PROTEIN"/>
    <property type="match status" value="1"/>
</dbReference>
<dbReference type="AlphaFoldDB" id="A0A0D2FBR8"/>
<reference evidence="3 4" key="1">
    <citation type="submission" date="2015-01" db="EMBL/GenBank/DDBJ databases">
        <title>The Genome Sequence of Capronia semiimmersa CBS27337.</title>
        <authorList>
            <consortium name="The Broad Institute Genomics Platform"/>
            <person name="Cuomo C."/>
            <person name="de Hoog S."/>
            <person name="Gorbushina A."/>
            <person name="Stielow B."/>
            <person name="Teixiera M."/>
            <person name="Abouelleil A."/>
            <person name="Chapman S.B."/>
            <person name="Priest M."/>
            <person name="Young S.K."/>
            <person name="Wortman J."/>
            <person name="Nusbaum C."/>
            <person name="Birren B."/>
        </authorList>
    </citation>
    <scope>NUCLEOTIDE SEQUENCE [LARGE SCALE GENOMIC DNA]</scope>
    <source>
        <strain evidence="3 4">CBS 27337</strain>
    </source>
</reference>
<keyword evidence="4" id="KW-1185">Reference proteome</keyword>
<dbReference type="Pfam" id="PF13430">
    <property type="entry name" value="DUF4112"/>
    <property type="match status" value="1"/>
</dbReference>
<dbReference type="Proteomes" id="UP000054266">
    <property type="component" value="Unassembled WGS sequence"/>
</dbReference>
<dbReference type="HOGENOM" id="CLU_067862_1_0_1"/>
<keyword evidence="2" id="KW-1133">Transmembrane helix</keyword>
<dbReference type="STRING" id="5601.A0A0D2FBR8"/>
<evidence type="ECO:0000256" key="2">
    <source>
        <dbReference type="SAM" id="Phobius"/>
    </source>
</evidence>
<sequence>MTSFVTKLVARRLFKENSSNKQGREDPYFETVPATRLGGLYKTTKKRKRALPPGLTPEEEKILTKAKRRAYRIDLCLGSFLGTRFGWGAVIGLVPAIGDFFDLLLALMVYRTCCSVEPGLPSSVKMRMQMNVMIDFVIGLIPFVGDLADAAYKCNTRNVILLEKELRARGHKRVEGTPQANVADPSLPDEWDYQNDEAALNAQNGPPPRYTSQRESRRSNRERQRDPEEQRGVQPPLPARTR</sequence>
<feature type="compositionally biased region" description="Basic and acidic residues" evidence="1">
    <location>
        <begin position="212"/>
        <end position="231"/>
    </location>
</feature>
<protein>
    <recommendedName>
        <fullName evidence="5">PH domain-containing protein</fullName>
    </recommendedName>
</protein>
<accession>A0A0D2FBR8</accession>
<keyword evidence="2" id="KW-0472">Membrane</keyword>
<keyword evidence="2" id="KW-0812">Transmembrane</keyword>
<proteinExistence type="predicted"/>
<gene>
    <name evidence="3" type="ORF">PV04_09278</name>
</gene>
<evidence type="ECO:0000256" key="1">
    <source>
        <dbReference type="SAM" id="MobiDB-lite"/>
    </source>
</evidence>
<dbReference type="EMBL" id="KN846961">
    <property type="protein sequence ID" value="KIW64335.1"/>
    <property type="molecule type" value="Genomic_DNA"/>
</dbReference>
<evidence type="ECO:0000313" key="3">
    <source>
        <dbReference type="EMBL" id="KIW64335.1"/>
    </source>
</evidence>
<name>A0A0D2FBR8_9EURO</name>